<dbReference type="Pfam" id="PF12804">
    <property type="entry name" value="NTP_transf_3"/>
    <property type="match status" value="1"/>
</dbReference>
<accession>A0A4R3V603</accession>
<dbReference type="InterPro" id="IPR029044">
    <property type="entry name" value="Nucleotide-diphossugar_trans"/>
</dbReference>
<dbReference type="CDD" id="cd04182">
    <property type="entry name" value="GT_2_like_f"/>
    <property type="match status" value="1"/>
</dbReference>
<evidence type="ECO:0000259" key="2">
    <source>
        <dbReference type="Pfam" id="PF12804"/>
    </source>
</evidence>
<reference evidence="3 4" key="1">
    <citation type="submission" date="2019-03" db="EMBL/GenBank/DDBJ databases">
        <title>Genomic Encyclopedia of Type Strains, Phase IV (KMG-IV): sequencing the most valuable type-strain genomes for metagenomic binning, comparative biology and taxonomic classification.</title>
        <authorList>
            <person name="Goeker M."/>
        </authorList>
    </citation>
    <scope>NUCLEOTIDE SEQUENCE [LARGE SCALE GENOMIC DNA]</scope>
    <source>
        <strain evidence="3 4">DSM 100048</strain>
    </source>
</reference>
<sequence>MDADLIDASICCGLLLAAGSGSRFRASASGLADAGLLRGKLLAPLPGSGLAVARASAMQLKRVLARVVAVIPEHDEALRHELALAGCEILVHPHAERGMGSTLAAGIRTISAGQRPPGMCLVALADMPWIQCDTIRRLSLLRTDAAIAAPLYREQRGHPVRFDAQLFGELSALDGDMGARSLMLAHAVHLMPCDDPGVIRDIDTVAQLGGSAD</sequence>
<evidence type="ECO:0000256" key="1">
    <source>
        <dbReference type="ARBA" id="ARBA00022842"/>
    </source>
</evidence>
<comment type="caution">
    <text evidence="3">The sequence shown here is derived from an EMBL/GenBank/DDBJ whole genome shotgun (WGS) entry which is preliminary data.</text>
</comment>
<gene>
    <name evidence="3" type="ORF">EV686_104121</name>
</gene>
<dbReference type="GO" id="GO:0016779">
    <property type="term" value="F:nucleotidyltransferase activity"/>
    <property type="evidence" value="ECO:0007669"/>
    <property type="project" value="UniProtKB-KW"/>
</dbReference>
<dbReference type="AlphaFoldDB" id="A0A4R3V603"/>
<keyword evidence="3" id="KW-0808">Transferase</keyword>
<proteinExistence type="predicted"/>
<protein>
    <submittedName>
        <fullName evidence="3">Molybdenum cofactor cytidylyltransferase</fullName>
    </submittedName>
</protein>
<dbReference type="RefSeq" id="WP_132476378.1">
    <property type="nucleotide sequence ID" value="NZ_JBHRVM010000001.1"/>
</dbReference>
<dbReference type="OrthoDB" id="5298793at2"/>
<dbReference type="InterPro" id="IPR025877">
    <property type="entry name" value="MobA-like_NTP_Trfase"/>
</dbReference>
<dbReference type="Proteomes" id="UP000294692">
    <property type="component" value="Unassembled WGS sequence"/>
</dbReference>
<dbReference type="PANTHER" id="PTHR43777:SF1">
    <property type="entry name" value="MOLYBDENUM COFACTOR CYTIDYLYLTRANSFERASE"/>
    <property type="match status" value="1"/>
</dbReference>
<name>A0A4R3V603_9BURK</name>
<keyword evidence="4" id="KW-1185">Reference proteome</keyword>
<feature type="domain" description="MobA-like NTP transferase" evidence="2">
    <location>
        <begin position="13"/>
        <end position="186"/>
    </location>
</feature>
<organism evidence="3 4">
    <name type="scientific">Paracandidimonas soli</name>
    <dbReference type="NCBI Taxonomy" id="1917182"/>
    <lineage>
        <taxon>Bacteria</taxon>
        <taxon>Pseudomonadati</taxon>
        <taxon>Pseudomonadota</taxon>
        <taxon>Betaproteobacteria</taxon>
        <taxon>Burkholderiales</taxon>
        <taxon>Alcaligenaceae</taxon>
        <taxon>Paracandidimonas</taxon>
    </lineage>
</organism>
<dbReference type="Gene3D" id="3.90.550.10">
    <property type="entry name" value="Spore Coat Polysaccharide Biosynthesis Protein SpsA, Chain A"/>
    <property type="match status" value="1"/>
</dbReference>
<dbReference type="EMBL" id="SMBX01000004">
    <property type="protein sequence ID" value="TCU99022.1"/>
    <property type="molecule type" value="Genomic_DNA"/>
</dbReference>
<dbReference type="PANTHER" id="PTHR43777">
    <property type="entry name" value="MOLYBDENUM COFACTOR CYTIDYLYLTRANSFERASE"/>
    <property type="match status" value="1"/>
</dbReference>
<keyword evidence="3" id="KW-0548">Nucleotidyltransferase</keyword>
<keyword evidence="1" id="KW-0460">Magnesium</keyword>
<dbReference type="SUPFAM" id="SSF53448">
    <property type="entry name" value="Nucleotide-diphospho-sugar transferases"/>
    <property type="match status" value="1"/>
</dbReference>
<evidence type="ECO:0000313" key="3">
    <source>
        <dbReference type="EMBL" id="TCU99022.1"/>
    </source>
</evidence>
<evidence type="ECO:0000313" key="4">
    <source>
        <dbReference type="Proteomes" id="UP000294692"/>
    </source>
</evidence>